<sequence length="121" mass="13014">MPEKDDKTVTASETIPSSGGRRTAGKDSERTEQAAPSTEELAVDPQDPPIDPRLDNRTGDQRPKLEDFPAKPQQIDGPEIGEEREHARRVARRADQGEVGGPRKGAKSPGPHGLGDTADQV</sequence>
<proteinExistence type="predicted"/>
<feature type="compositionally biased region" description="Basic and acidic residues" evidence="1">
    <location>
        <begin position="81"/>
        <end position="96"/>
    </location>
</feature>
<dbReference type="Proteomes" id="UP001550378">
    <property type="component" value="Unassembled WGS sequence"/>
</dbReference>
<gene>
    <name evidence="2" type="ORF">ABZ508_02595</name>
</gene>
<dbReference type="EMBL" id="JBEXZR010000002">
    <property type="protein sequence ID" value="MEU0706254.1"/>
    <property type="molecule type" value="Genomic_DNA"/>
</dbReference>
<comment type="caution">
    <text evidence="2">The sequence shown here is derived from an EMBL/GenBank/DDBJ whole genome shotgun (WGS) entry which is preliminary data.</text>
</comment>
<reference evidence="2 3" key="1">
    <citation type="submission" date="2024-06" db="EMBL/GenBank/DDBJ databases">
        <title>The Natural Products Discovery Center: Release of the First 8490 Sequenced Strains for Exploring Actinobacteria Biosynthetic Diversity.</title>
        <authorList>
            <person name="Kalkreuter E."/>
            <person name="Kautsar S.A."/>
            <person name="Yang D."/>
            <person name="Bader C.D."/>
            <person name="Teijaro C.N."/>
            <person name="Fluegel L."/>
            <person name="Davis C.M."/>
            <person name="Simpson J.R."/>
            <person name="Lauterbach L."/>
            <person name="Steele A.D."/>
            <person name="Gui C."/>
            <person name="Meng S."/>
            <person name="Li G."/>
            <person name="Viehrig K."/>
            <person name="Ye F."/>
            <person name="Su P."/>
            <person name="Kiefer A.F."/>
            <person name="Nichols A."/>
            <person name="Cepeda A.J."/>
            <person name="Yan W."/>
            <person name="Fan B."/>
            <person name="Jiang Y."/>
            <person name="Adhikari A."/>
            <person name="Zheng C.-J."/>
            <person name="Schuster L."/>
            <person name="Cowan T.M."/>
            <person name="Smanski M.J."/>
            <person name="Chevrette M.G."/>
            <person name="De Carvalho L.P.S."/>
            <person name="Shen B."/>
        </authorList>
    </citation>
    <scope>NUCLEOTIDE SEQUENCE [LARGE SCALE GENOMIC DNA]</scope>
    <source>
        <strain evidence="2 3">NPDC006337</strain>
    </source>
</reference>
<feature type="compositionally biased region" description="Basic and acidic residues" evidence="1">
    <location>
        <begin position="50"/>
        <end position="69"/>
    </location>
</feature>
<feature type="region of interest" description="Disordered" evidence="1">
    <location>
        <begin position="1"/>
        <end position="121"/>
    </location>
</feature>
<organism evidence="2 3">
    <name type="scientific">Streptomyces lavendulocolor</name>
    <dbReference type="NCBI Taxonomy" id="67316"/>
    <lineage>
        <taxon>Bacteria</taxon>
        <taxon>Bacillati</taxon>
        <taxon>Actinomycetota</taxon>
        <taxon>Actinomycetes</taxon>
        <taxon>Kitasatosporales</taxon>
        <taxon>Streptomycetaceae</taxon>
        <taxon>Streptomyces</taxon>
    </lineage>
</organism>
<name>A0ABV2VY83_9ACTN</name>
<evidence type="ECO:0000313" key="3">
    <source>
        <dbReference type="Proteomes" id="UP001550378"/>
    </source>
</evidence>
<dbReference type="RefSeq" id="WP_359657458.1">
    <property type="nucleotide sequence ID" value="NZ_JBEXZP010000195.1"/>
</dbReference>
<evidence type="ECO:0000256" key="1">
    <source>
        <dbReference type="SAM" id="MobiDB-lite"/>
    </source>
</evidence>
<keyword evidence="3" id="KW-1185">Reference proteome</keyword>
<evidence type="ECO:0000313" key="2">
    <source>
        <dbReference type="EMBL" id="MEU0706254.1"/>
    </source>
</evidence>
<protein>
    <submittedName>
        <fullName evidence="2">Uncharacterized protein</fullName>
    </submittedName>
</protein>
<accession>A0ABV2VY83</accession>